<dbReference type="Pfam" id="PF01526">
    <property type="entry name" value="DDE_Tnp_Tn3"/>
    <property type="match status" value="1"/>
</dbReference>
<keyword evidence="1" id="KW-0175">Coiled coil</keyword>
<gene>
    <name evidence="3" type="ORF">FFZ77_17155</name>
</gene>
<evidence type="ECO:0000256" key="1">
    <source>
        <dbReference type="SAM" id="Coils"/>
    </source>
</evidence>
<comment type="caution">
    <text evidence="3">The sequence shown here is derived from an EMBL/GenBank/DDBJ whole genome shotgun (WGS) entry which is preliminary data.</text>
</comment>
<dbReference type="EMBL" id="VDEQ01000187">
    <property type="protein sequence ID" value="MQS37289.1"/>
    <property type="molecule type" value="Genomic_DNA"/>
</dbReference>
<keyword evidence="4" id="KW-1185">Reference proteome</keyword>
<organism evidence="3 4">
    <name type="scientific">Streptomyces katsurahamanus</name>
    <dbReference type="NCBI Taxonomy" id="2577098"/>
    <lineage>
        <taxon>Bacteria</taxon>
        <taxon>Bacillati</taxon>
        <taxon>Actinomycetota</taxon>
        <taxon>Actinomycetes</taxon>
        <taxon>Kitasatosporales</taxon>
        <taxon>Streptomycetaceae</taxon>
        <taxon>Streptomyces</taxon>
    </lineage>
</organism>
<dbReference type="InterPro" id="IPR002513">
    <property type="entry name" value="Tn3_Tnp_DDE_dom"/>
</dbReference>
<protein>
    <submittedName>
        <fullName evidence="3">Tn3 family transposase</fullName>
    </submittedName>
</protein>
<feature type="domain" description="Tn3 transposase DDE" evidence="2">
    <location>
        <begin position="380"/>
        <end position="769"/>
    </location>
</feature>
<dbReference type="Proteomes" id="UP000460558">
    <property type="component" value="Unassembled WGS sequence"/>
</dbReference>
<reference evidence="3 4" key="1">
    <citation type="submission" date="2019-06" db="EMBL/GenBank/DDBJ databases">
        <title>Comparative genomics and metabolomics analyses of clavulanic acid producing Streptomyces species provides insight into specialized metabolism and evolution of beta-lactam biosynthetic gene clusters.</title>
        <authorList>
            <person name="Moore M.A."/>
            <person name="Cruz-Morales P."/>
            <person name="Barona Gomez F."/>
            <person name="Kapil T."/>
        </authorList>
    </citation>
    <scope>NUCLEOTIDE SEQUENCE [LARGE SCALE GENOMIC DNA]</scope>
    <source>
        <strain evidence="3 4">T-272</strain>
    </source>
</reference>
<dbReference type="RefSeq" id="WP_153484200.1">
    <property type="nucleotide sequence ID" value="NZ_VDEQ01000187.1"/>
</dbReference>
<name>A0ABW9NVW4_9ACTN</name>
<evidence type="ECO:0000313" key="4">
    <source>
        <dbReference type="Proteomes" id="UP000460558"/>
    </source>
</evidence>
<proteinExistence type="predicted"/>
<sequence length="806" mass="89465">MKRVALVACLVHKARMRVRDDLATMFCKRMAMKVKKAKEELDEIRLAEREMTEALIGNYRSVLKGIDEGGPAQEALAKATEMTVGAVAALQGLDENTPPAEVARRLGGEVSPGIIALMKALLVQAGGLGAVTKTVEGFGGFAKQYEQIEKVSAHHGNFWEVLLYGQNGRDRALMFDLAEKLEFTATSEDGRVLDALAHARHSEAARGEYISAIGEDGRRVDISFATQNWQKAVVDKSRPGQFVRRHFEAMVFTYLAEELRTGDVAVVSSEEYADWSNQLLPWEVVEEKLPAYLVEVGLAGDEDQAAAFDAASFRRQLENRLRAAAAAADAGYPDNETLVIEPATGIPSLKQHRSEGQRPSAKRLEQEIKARMPERTLMGILARTAYWVEWWRRFGPPSGNDPKLQDPFGRYVLCTFVKGTNMGPYEAARHIPGVSGHELAYVANRHFSLVLLNEAIADLVNAHARLDISQAWGDGTAVAADGAHMDTYLDNLLAETSVRYGKPGGIAYHHVSDTYIALFTHFIPCGVWEAVYIIEGLLKNASEVKPTTVHADTQGQSLPVFTLAHLMGFDLMPRIRNWKGLTFYRPSRQSEYVHIDALFGEPGKNVIDWDLIESQFRHLMRVAVSVREGVISSATLLKRLRSGSHKNATDTAFREVGRIIRTVQLLRYLTDAPLGRRVKAATNKVESFNRFSQWVGFGNQGVLADNDPVEQEKTMKFNALLTNAVIFHNALDVAEIVRQLLEEGWEIGPEDLAQVSPYLTEHILRFGEYSTHELGIQPEAYDPKLDVDFTPLREPDQTAVGFGQAA</sequence>
<evidence type="ECO:0000313" key="3">
    <source>
        <dbReference type="EMBL" id="MQS37289.1"/>
    </source>
</evidence>
<accession>A0ABW9NVW4</accession>
<evidence type="ECO:0000259" key="2">
    <source>
        <dbReference type="Pfam" id="PF01526"/>
    </source>
</evidence>
<feature type="coiled-coil region" evidence="1">
    <location>
        <begin position="27"/>
        <end position="54"/>
    </location>
</feature>